<dbReference type="InterPro" id="IPR021414">
    <property type="entry name" value="DUF3054"/>
</dbReference>
<feature type="transmembrane region" description="Helical" evidence="1">
    <location>
        <begin position="85"/>
        <end position="109"/>
    </location>
</feature>
<feature type="transmembrane region" description="Helical" evidence="1">
    <location>
        <begin position="33"/>
        <end position="53"/>
    </location>
</feature>
<evidence type="ECO:0000313" key="3">
    <source>
        <dbReference type="Proteomes" id="UP000315395"/>
    </source>
</evidence>
<dbReference type="KEGG" id="orz:FNH13_10895"/>
<dbReference type="AlphaFoldDB" id="A0A516GB97"/>
<accession>A0A516GB97</accession>
<dbReference type="EMBL" id="CP041616">
    <property type="protein sequence ID" value="QDO88768.1"/>
    <property type="molecule type" value="Genomic_DNA"/>
</dbReference>
<feature type="transmembrane region" description="Helical" evidence="1">
    <location>
        <begin position="60"/>
        <end position="79"/>
    </location>
</feature>
<keyword evidence="1" id="KW-0812">Transmembrane</keyword>
<dbReference type="OrthoDB" id="3698172at2"/>
<gene>
    <name evidence="2" type="ORF">FNH13_10895</name>
</gene>
<keyword evidence="1" id="KW-1133">Transmembrane helix</keyword>
<organism evidence="2 3">
    <name type="scientific">Ornithinimicrobium ciconiae</name>
    <dbReference type="NCBI Taxonomy" id="2594265"/>
    <lineage>
        <taxon>Bacteria</taxon>
        <taxon>Bacillati</taxon>
        <taxon>Actinomycetota</taxon>
        <taxon>Actinomycetes</taxon>
        <taxon>Micrococcales</taxon>
        <taxon>Ornithinimicrobiaceae</taxon>
        <taxon>Ornithinimicrobium</taxon>
    </lineage>
</organism>
<dbReference type="RefSeq" id="WP_143783445.1">
    <property type="nucleotide sequence ID" value="NZ_CP041616.1"/>
</dbReference>
<dbReference type="Proteomes" id="UP000315395">
    <property type="component" value="Chromosome"/>
</dbReference>
<sequence>MRSVLDLCVVTGFVLIGRLTHEEGLASVGTLHALWPFLVALGVGWAAVASLRLPFSGLRAGALLWLLALCVGMGLRALAGQGTALPFLIVATLVLGAGFLGWRLVGILLRGRAAGRRQDDRRALG</sequence>
<evidence type="ECO:0000313" key="2">
    <source>
        <dbReference type="EMBL" id="QDO88768.1"/>
    </source>
</evidence>
<keyword evidence="1" id="KW-0472">Membrane</keyword>
<keyword evidence="3" id="KW-1185">Reference proteome</keyword>
<evidence type="ECO:0000256" key="1">
    <source>
        <dbReference type="SAM" id="Phobius"/>
    </source>
</evidence>
<dbReference type="Pfam" id="PF11255">
    <property type="entry name" value="DUF3054"/>
    <property type="match status" value="1"/>
</dbReference>
<protein>
    <submittedName>
        <fullName evidence="2">DUF3054 domain-containing protein</fullName>
    </submittedName>
</protein>
<reference evidence="2 3" key="1">
    <citation type="submission" date="2019-07" db="EMBL/GenBank/DDBJ databases">
        <title>complete genome sequencing of Ornithinimicrobium sp. H23M54.</title>
        <authorList>
            <person name="Bae J.-W."/>
            <person name="Lee S.-Y."/>
        </authorList>
    </citation>
    <scope>NUCLEOTIDE SEQUENCE [LARGE SCALE GENOMIC DNA]</scope>
    <source>
        <strain evidence="2 3">H23M54</strain>
    </source>
</reference>
<name>A0A516GB97_9MICO</name>
<proteinExistence type="predicted"/>